<comment type="caution">
    <text evidence="3">The sequence shown here is derived from an EMBL/GenBank/DDBJ whole genome shotgun (WGS) entry which is preliminary data.</text>
</comment>
<name>A0A9N7YMT0_PLEPL</name>
<accession>A0A9N7YMT0</accession>
<reference evidence="3" key="1">
    <citation type="submission" date="2020-03" db="EMBL/GenBank/DDBJ databases">
        <authorList>
            <person name="Weist P."/>
        </authorList>
    </citation>
    <scope>NUCLEOTIDE SEQUENCE</scope>
</reference>
<evidence type="ECO:0000313" key="4">
    <source>
        <dbReference type="Proteomes" id="UP001153269"/>
    </source>
</evidence>
<evidence type="ECO:0000256" key="1">
    <source>
        <dbReference type="SAM" id="Coils"/>
    </source>
</evidence>
<proteinExistence type="predicted"/>
<feature type="region of interest" description="Disordered" evidence="2">
    <location>
        <begin position="1"/>
        <end position="31"/>
    </location>
</feature>
<keyword evidence="4" id="KW-1185">Reference proteome</keyword>
<dbReference type="AlphaFoldDB" id="A0A9N7YMT0"/>
<evidence type="ECO:0000313" key="3">
    <source>
        <dbReference type="EMBL" id="CAB1431026.1"/>
    </source>
</evidence>
<feature type="coiled-coil region" evidence="1">
    <location>
        <begin position="61"/>
        <end position="97"/>
    </location>
</feature>
<dbReference type="Proteomes" id="UP001153269">
    <property type="component" value="Unassembled WGS sequence"/>
</dbReference>
<protein>
    <submittedName>
        <fullName evidence="3">Uncharacterized protein</fullName>
    </submittedName>
</protein>
<organism evidence="3 4">
    <name type="scientific">Pleuronectes platessa</name>
    <name type="common">European plaice</name>
    <dbReference type="NCBI Taxonomy" id="8262"/>
    <lineage>
        <taxon>Eukaryota</taxon>
        <taxon>Metazoa</taxon>
        <taxon>Chordata</taxon>
        <taxon>Craniata</taxon>
        <taxon>Vertebrata</taxon>
        <taxon>Euteleostomi</taxon>
        <taxon>Actinopterygii</taxon>
        <taxon>Neopterygii</taxon>
        <taxon>Teleostei</taxon>
        <taxon>Neoteleostei</taxon>
        <taxon>Acanthomorphata</taxon>
        <taxon>Carangaria</taxon>
        <taxon>Pleuronectiformes</taxon>
        <taxon>Pleuronectoidei</taxon>
        <taxon>Pleuronectidae</taxon>
        <taxon>Pleuronectes</taxon>
    </lineage>
</organism>
<keyword evidence="1" id="KW-0175">Coiled coil</keyword>
<gene>
    <name evidence="3" type="ORF">PLEPLA_LOCUS19022</name>
</gene>
<evidence type="ECO:0000256" key="2">
    <source>
        <dbReference type="SAM" id="MobiDB-lite"/>
    </source>
</evidence>
<sequence>MKRINYSIDEEEVCGPSKSQRGRVGEGAQRYEDPTDLQLQHLENNWKNIELQELASKTYSYKEVKKETKEMKKQEKKEQLERENRLLSLQKKENKRAKSILIFMMLLKNSDRQTADRNLPLSPKLARTAKDMPSCLSHALSLRQFWTGGAGEFHFAFCHIRTQWELDQDPDCNPPPAPPPPTIRCHV</sequence>
<dbReference type="EMBL" id="CADEAL010001299">
    <property type="protein sequence ID" value="CAB1431026.1"/>
    <property type="molecule type" value="Genomic_DNA"/>
</dbReference>